<dbReference type="EMBL" id="BMEQ01000059">
    <property type="protein sequence ID" value="GGG72386.1"/>
    <property type="molecule type" value="Genomic_DNA"/>
</dbReference>
<accession>A0A917HAC0</accession>
<dbReference type="SUPFAM" id="SSF52402">
    <property type="entry name" value="Adenine nucleotide alpha hydrolases-like"/>
    <property type="match status" value="1"/>
</dbReference>
<evidence type="ECO:0000313" key="3">
    <source>
        <dbReference type="Proteomes" id="UP000638848"/>
    </source>
</evidence>
<dbReference type="Gene3D" id="3.40.50.12370">
    <property type="match status" value="1"/>
</dbReference>
<reference evidence="2" key="1">
    <citation type="journal article" date="2014" name="Int. J. Syst. Evol. Microbiol.">
        <title>Complete genome sequence of Corynebacterium casei LMG S-19264T (=DSM 44701T), isolated from a smear-ripened cheese.</title>
        <authorList>
            <consortium name="US DOE Joint Genome Institute (JGI-PGF)"/>
            <person name="Walter F."/>
            <person name="Albersmeier A."/>
            <person name="Kalinowski J."/>
            <person name="Ruckert C."/>
        </authorList>
    </citation>
    <scope>NUCLEOTIDE SEQUENCE</scope>
    <source>
        <strain evidence="2">CGMCC 1.12187</strain>
    </source>
</reference>
<evidence type="ECO:0000259" key="1">
    <source>
        <dbReference type="Pfam" id="PF00582"/>
    </source>
</evidence>
<dbReference type="Proteomes" id="UP000638848">
    <property type="component" value="Unassembled WGS sequence"/>
</dbReference>
<comment type="caution">
    <text evidence="2">The sequence shown here is derived from an EMBL/GenBank/DDBJ whole genome shotgun (WGS) entry which is preliminary data.</text>
</comment>
<name>A0A917HAC0_9MICC</name>
<dbReference type="Pfam" id="PF00582">
    <property type="entry name" value="Usp"/>
    <property type="match status" value="1"/>
</dbReference>
<sequence length="167" mass="17820">MTPQADEDVPFCTSPDRVVVAVDGGRASVAALRWAAAEAELRGAHLHVLHSVEPATQDPRSATEALLHRAFACLPADLESRSVAEGAAEALVVASDGAALLVVGTDERDAFAEVLDATAHRADGGPSCPVALVHEGQEPPHRERPHRPFRAHDIARRHQKRINTSML</sequence>
<keyword evidence="3" id="KW-1185">Reference proteome</keyword>
<dbReference type="InterPro" id="IPR006016">
    <property type="entry name" value="UspA"/>
</dbReference>
<dbReference type="RefSeq" id="WP_188540624.1">
    <property type="nucleotide sequence ID" value="NZ_BMEQ01000059.1"/>
</dbReference>
<organism evidence="2 3">
    <name type="scientific">Kocuria dechangensis</name>
    <dbReference type="NCBI Taxonomy" id="1176249"/>
    <lineage>
        <taxon>Bacteria</taxon>
        <taxon>Bacillati</taxon>
        <taxon>Actinomycetota</taxon>
        <taxon>Actinomycetes</taxon>
        <taxon>Micrococcales</taxon>
        <taxon>Micrococcaceae</taxon>
        <taxon>Kocuria</taxon>
    </lineage>
</organism>
<feature type="domain" description="UspA" evidence="1">
    <location>
        <begin position="16"/>
        <end position="133"/>
    </location>
</feature>
<proteinExistence type="predicted"/>
<evidence type="ECO:0000313" key="2">
    <source>
        <dbReference type="EMBL" id="GGG72386.1"/>
    </source>
</evidence>
<gene>
    <name evidence="2" type="ORF">GCM10011374_41440</name>
</gene>
<protein>
    <recommendedName>
        <fullName evidence="1">UspA domain-containing protein</fullName>
    </recommendedName>
</protein>
<dbReference type="AlphaFoldDB" id="A0A917HAC0"/>
<reference evidence="2" key="2">
    <citation type="submission" date="2020-09" db="EMBL/GenBank/DDBJ databases">
        <authorList>
            <person name="Sun Q."/>
            <person name="Zhou Y."/>
        </authorList>
    </citation>
    <scope>NUCLEOTIDE SEQUENCE</scope>
    <source>
        <strain evidence="2">CGMCC 1.12187</strain>
    </source>
</reference>